<accession>A0ABY3MY79</accession>
<feature type="signal peptide" evidence="1">
    <location>
        <begin position="1"/>
        <end position="22"/>
    </location>
</feature>
<keyword evidence="3" id="KW-1185">Reference proteome</keyword>
<comment type="caution">
    <text evidence="2">The sequence shown here is derived from an EMBL/GenBank/DDBJ whole genome shotgun (WGS) entry which is preliminary data.</text>
</comment>
<keyword evidence="1" id="KW-0732">Signal</keyword>
<organism evidence="2 3">
    <name type="scientific">Colwellia echini</name>
    <dbReference type="NCBI Taxonomy" id="1982103"/>
    <lineage>
        <taxon>Bacteria</taxon>
        <taxon>Pseudomonadati</taxon>
        <taxon>Pseudomonadota</taxon>
        <taxon>Gammaproteobacteria</taxon>
        <taxon>Alteromonadales</taxon>
        <taxon>Colwelliaceae</taxon>
        <taxon>Colwellia</taxon>
    </lineage>
</organism>
<dbReference type="EMBL" id="PJAI02000005">
    <property type="protein sequence ID" value="TYK66183.1"/>
    <property type="molecule type" value="Genomic_DNA"/>
</dbReference>
<dbReference type="Proteomes" id="UP000815846">
    <property type="component" value="Unassembled WGS sequence"/>
</dbReference>
<sequence>MKVVQAAVLGFSLLSFVGSTQAAIIDFENFTAGTIIDNEYVTSHGVTISGVNTYNTPDTNNVATVFDSNNFTGGDRDLAAPFYKNTDSQKENAFTPGNILVIHETASECNGITCTDPDDAGKSGSSGSGYFEFSFSEQTTLNSIDFFDIEYNEANAPKFAIELYSDDAFTNIVFEDIYYVPSTGGDNTWDRLFFADVTGVMSMRINFGGSGAIDNIDYTSVPAPSSLFLSILCFIGFRAFNKKNSKVK</sequence>
<evidence type="ECO:0000256" key="1">
    <source>
        <dbReference type="SAM" id="SignalP"/>
    </source>
</evidence>
<name>A0ABY3MY79_9GAMM</name>
<dbReference type="RefSeq" id="WP_101344299.1">
    <property type="nucleotide sequence ID" value="NZ_PJAI02000005.1"/>
</dbReference>
<evidence type="ECO:0000313" key="2">
    <source>
        <dbReference type="EMBL" id="TYK66183.1"/>
    </source>
</evidence>
<reference evidence="2 3" key="1">
    <citation type="submission" date="2019-08" db="EMBL/GenBank/DDBJ databases">
        <title>Microbe sample from Colwellia echini.</title>
        <authorList>
            <person name="Christiansen L."/>
            <person name="Pathiraja D."/>
            <person name="Schultz-Johansen M."/>
            <person name="Choi I.-G."/>
            <person name="Stougaard P."/>
        </authorList>
    </citation>
    <scope>NUCLEOTIDE SEQUENCE [LARGE SCALE GENOMIC DNA]</scope>
    <source>
        <strain evidence="2 3">A3</strain>
    </source>
</reference>
<proteinExistence type="predicted"/>
<feature type="chain" id="PRO_5046721335" evidence="1">
    <location>
        <begin position="23"/>
        <end position="248"/>
    </location>
</feature>
<protein>
    <submittedName>
        <fullName evidence="2">Thrombospondin type 3 repeat:Cna B-type</fullName>
    </submittedName>
</protein>
<gene>
    <name evidence="2" type="ORF">CWS31_006130</name>
</gene>
<evidence type="ECO:0000313" key="3">
    <source>
        <dbReference type="Proteomes" id="UP000815846"/>
    </source>
</evidence>